<evidence type="ECO:0000313" key="3">
    <source>
        <dbReference type="Proteomes" id="UP000010408"/>
    </source>
</evidence>
<sequence length="259" mass="28833">MSKTLAPLLLGAFALALTGTLVSCGKNTPKPPVDERQNKGHDNPTYAELTLTEATLKAGKTFSTETTLDDVDLSTDAVQKIGLDNSGGTLRFIEGPGYSKKFTVESTAKTPNRVYLLKIAYKNLSGQLMNDQLISDEQINRHQHFFKEVWRVRGNNEVDYAPSSLLSYRYAYCDVFTRKKADGTTYQERNPVGFTGLIQFVRPRITDTDKTKELKMVITLAHFYGTKFKDGSVLPFHTSVTPGADTDINMNIDFTIKAN</sequence>
<dbReference type="RefSeq" id="WP_005468488.1">
    <property type="nucleotide sequence ID" value="NZ_KB291042.1"/>
</dbReference>
<gene>
    <name evidence="2" type="ORF">HMPREF9134_00337</name>
</gene>
<dbReference type="HOGENOM" id="CLU_1061119_0_0_10"/>
<organism evidence="2 3">
    <name type="scientific">Porphyromonas catoniae F0037</name>
    <dbReference type="NCBI Taxonomy" id="1127696"/>
    <lineage>
        <taxon>Bacteria</taxon>
        <taxon>Pseudomonadati</taxon>
        <taxon>Bacteroidota</taxon>
        <taxon>Bacteroidia</taxon>
        <taxon>Bacteroidales</taxon>
        <taxon>Porphyromonadaceae</taxon>
        <taxon>Porphyromonas</taxon>
    </lineage>
</organism>
<evidence type="ECO:0000256" key="1">
    <source>
        <dbReference type="SAM" id="SignalP"/>
    </source>
</evidence>
<name>L1NHB7_9PORP</name>
<dbReference type="STRING" id="1127696.HMPREF9134_00337"/>
<dbReference type="PATRIC" id="fig|1127696.3.peg.285"/>
<comment type="caution">
    <text evidence="2">The sequence shown here is derived from an EMBL/GenBank/DDBJ whole genome shotgun (WGS) entry which is preliminary data.</text>
</comment>
<dbReference type="AlphaFoldDB" id="L1NHB7"/>
<dbReference type="EMBL" id="AMEQ01000012">
    <property type="protein sequence ID" value="EKY02602.1"/>
    <property type="molecule type" value="Genomic_DNA"/>
</dbReference>
<feature type="signal peptide" evidence="1">
    <location>
        <begin position="1"/>
        <end position="23"/>
    </location>
</feature>
<accession>L1NHB7</accession>
<evidence type="ECO:0000313" key="2">
    <source>
        <dbReference type="EMBL" id="EKY02602.1"/>
    </source>
</evidence>
<proteinExistence type="predicted"/>
<protein>
    <recommendedName>
        <fullName evidence="4">Lipoprotein</fullName>
    </recommendedName>
</protein>
<evidence type="ECO:0008006" key="4">
    <source>
        <dbReference type="Google" id="ProtNLM"/>
    </source>
</evidence>
<dbReference type="Proteomes" id="UP000010408">
    <property type="component" value="Unassembled WGS sequence"/>
</dbReference>
<reference evidence="2 3" key="1">
    <citation type="submission" date="2012-05" db="EMBL/GenBank/DDBJ databases">
        <authorList>
            <person name="Weinstock G."/>
            <person name="Sodergren E."/>
            <person name="Lobos E.A."/>
            <person name="Fulton L."/>
            <person name="Fulton R."/>
            <person name="Courtney L."/>
            <person name="Fronick C."/>
            <person name="O'Laughlin M."/>
            <person name="Godfrey J."/>
            <person name="Wilson R.M."/>
            <person name="Miner T."/>
            <person name="Farmer C."/>
            <person name="Delehaunty K."/>
            <person name="Cordes M."/>
            <person name="Minx P."/>
            <person name="Tomlinson C."/>
            <person name="Chen J."/>
            <person name="Wollam A."/>
            <person name="Pepin K.H."/>
            <person name="Bhonagiri V."/>
            <person name="Zhang X."/>
            <person name="Suruliraj S."/>
            <person name="Warren W."/>
            <person name="Mitreva M."/>
            <person name="Mardis E.R."/>
            <person name="Wilson R.K."/>
        </authorList>
    </citation>
    <scope>NUCLEOTIDE SEQUENCE [LARGE SCALE GENOMIC DNA]</scope>
    <source>
        <strain evidence="2 3">F0037</strain>
    </source>
</reference>
<keyword evidence="1" id="KW-0732">Signal</keyword>
<feature type="chain" id="PRO_5003955161" description="Lipoprotein" evidence="1">
    <location>
        <begin position="24"/>
        <end position="259"/>
    </location>
</feature>
<dbReference type="PROSITE" id="PS51257">
    <property type="entry name" value="PROKAR_LIPOPROTEIN"/>
    <property type="match status" value="1"/>
</dbReference>